<keyword evidence="5" id="KW-1185">Reference proteome</keyword>
<gene>
    <name evidence="2 4" type="primary">rbfA</name>
    <name evidence="4" type="ORF">RM423_01110</name>
</gene>
<feature type="region of interest" description="Disordered" evidence="3">
    <location>
        <begin position="120"/>
        <end position="144"/>
    </location>
</feature>
<keyword evidence="2" id="KW-0963">Cytoplasm</keyword>
<dbReference type="NCBIfam" id="TIGR00082">
    <property type="entry name" value="rbfA"/>
    <property type="match status" value="1"/>
</dbReference>
<evidence type="ECO:0000313" key="5">
    <source>
        <dbReference type="Proteomes" id="UP001183176"/>
    </source>
</evidence>
<sequence>MADSPRSRRMAGRIRQIVASYIESQIKDPRLGMVTVTDVRMTGDLHDASVFYTVFGDEAERADSAAALGAAKGQIRSEVGRQTGVKFTPTVSFFLDELPESAKHIDDLLAVARNADAQVEKVRANATPAGEPDPYRKPREPEEE</sequence>
<name>A0ABU2J5H6_9ACTN</name>
<dbReference type="Pfam" id="PF02033">
    <property type="entry name" value="RBFA"/>
    <property type="match status" value="1"/>
</dbReference>
<comment type="subcellular location">
    <subcellularLocation>
        <location evidence="2">Cytoplasm</location>
    </subcellularLocation>
</comment>
<dbReference type="SUPFAM" id="SSF89919">
    <property type="entry name" value="Ribosome-binding factor A, RbfA"/>
    <property type="match status" value="1"/>
</dbReference>
<evidence type="ECO:0000256" key="2">
    <source>
        <dbReference type="HAMAP-Rule" id="MF_00003"/>
    </source>
</evidence>
<dbReference type="PROSITE" id="PS01319">
    <property type="entry name" value="RBFA"/>
    <property type="match status" value="1"/>
</dbReference>
<evidence type="ECO:0000256" key="3">
    <source>
        <dbReference type="SAM" id="MobiDB-lite"/>
    </source>
</evidence>
<dbReference type="RefSeq" id="WP_311421143.1">
    <property type="nucleotide sequence ID" value="NZ_JAVREH010000001.1"/>
</dbReference>
<comment type="subunit">
    <text evidence="2">Monomer. Binds 30S ribosomal subunits, but not 50S ribosomal subunits or 70S ribosomes.</text>
</comment>
<dbReference type="InterPro" id="IPR000238">
    <property type="entry name" value="RbfA"/>
</dbReference>
<organism evidence="4 5">
    <name type="scientific">Jatrophihabitans lederbergiae</name>
    <dbReference type="NCBI Taxonomy" id="3075547"/>
    <lineage>
        <taxon>Bacteria</taxon>
        <taxon>Bacillati</taxon>
        <taxon>Actinomycetota</taxon>
        <taxon>Actinomycetes</taxon>
        <taxon>Jatrophihabitantales</taxon>
        <taxon>Jatrophihabitantaceae</taxon>
        <taxon>Jatrophihabitans</taxon>
    </lineage>
</organism>
<comment type="function">
    <text evidence="2">One of several proteins that assist in the late maturation steps of the functional core of the 30S ribosomal subunit. Associates with free 30S ribosomal subunits (but not with 30S subunits that are part of 70S ribosomes or polysomes). Required for efficient processing of 16S rRNA. May interact with the 5'-terminal helix region of 16S rRNA.</text>
</comment>
<evidence type="ECO:0000256" key="1">
    <source>
        <dbReference type="ARBA" id="ARBA00022517"/>
    </source>
</evidence>
<dbReference type="InterPro" id="IPR015946">
    <property type="entry name" value="KH_dom-like_a/b"/>
</dbReference>
<evidence type="ECO:0000313" key="4">
    <source>
        <dbReference type="EMBL" id="MDT0259986.1"/>
    </source>
</evidence>
<dbReference type="Proteomes" id="UP001183176">
    <property type="component" value="Unassembled WGS sequence"/>
</dbReference>
<dbReference type="EMBL" id="JAVREH010000001">
    <property type="protein sequence ID" value="MDT0259986.1"/>
    <property type="molecule type" value="Genomic_DNA"/>
</dbReference>
<proteinExistence type="inferred from homology"/>
<comment type="similarity">
    <text evidence="2">Belongs to the RbfA family.</text>
</comment>
<dbReference type="InterPro" id="IPR020053">
    <property type="entry name" value="Ribosome-bd_factorA_CS"/>
</dbReference>
<dbReference type="PANTHER" id="PTHR33515:SF1">
    <property type="entry name" value="RIBOSOME-BINDING FACTOR A, CHLOROPLASTIC-RELATED"/>
    <property type="match status" value="1"/>
</dbReference>
<reference evidence="5" key="1">
    <citation type="submission" date="2023-07" db="EMBL/GenBank/DDBJ databases">
        <title>30 novel species of actinomycetes from the DSMZ collection.</title>
        <authorList>
            <person name="Nouioui I."/>
        </authorList>
    </citation>
    <scope>NUCLEOTIDE SEQUENCE [LARGE SCALE GENOMIC DNA]</scope>
    <source>
        <strain evidence="5">DSM 44399</strain>
    </source>
</reference>
<dbReference type="InterPro" id="IPR023799">
    <property type="entry name" value="RbfA_dom_sf"/>
</dbReference>
<comment type="caution">
    <text evidence="4">The sequence shown here is derived from an EMBL/GenBank/DDBJ whole genome shotgun (WGS) entry which is preliminary data.</text>
</comment>
<dbReference type="PANTHER" id="PTHR33515">
    <property type="entry name" value="RIBOSOME-BINDING FACTOR A, CHLOROPLASTIC-RELATED"/>
    <property type="match status" value="1"/>
</dbReference>
<dbReference type="Gene3D" id="3.30.300.20">
    <property type="match status" value="1"/>
</dbReference>
<dbReference type="HAMAP" id="MF_00003">
    <property type="entry name" value="RbfA"/>
    <property type="match status" value="1"/>
</dbReference>
<keyword evidence="1 2" id="KW-0690">Ribosome biogenesis</keyword>
<feature type="compositionally biased region" description="Basic and acidic residues" evidence="3">
    <location>
        <begin position="133"/>
        <end position="144"/>
    </location>
</feature>
<protein>
    <recommendedName>
        <fullName evidence="2">Ribosome-binding factor A</fullName>
    </recommendedName>
</protein>
<accession>A0ABU2J5H6</accession>